<gene>
    <name evidence="1" type="ORF">S06H3_13465</name>
</gene>
<organism evidence="1">
    <name type="scientific">marine sediment metagenome</name>
    <dbReference type="NCBI Taxonomy" id="412755"/>
    <lineage>
        <taxon>unclassified sequences</taxon>
        <taxon>metagenomes</taxon>
        <taxon>ecological metagenomes</taxon>
    </lineage>
</organism>
<comment type="caution">
    <text evidence="1">The sequence shown here is derived from an EMBL/GenBank/DDBJ whole genome shotgun (WGS) entry which is preliminary data.</text>
</comment>
<proteinExistence type="predicted"/>
<accession>X1N7T0</accession>
<name>X1N7T0_9ZZZZ</name>
<dbReference type="EMBL" id="BARV01006574">
    <property type="protein sequence ID" value="GAI14699.1"/>
    <property type="molecule type" value="Genomic_DNA"/>
</dbReference>
<evidence type="ECO:0000313" key="1">
    <source>
        <dbReference type="EMBL" id="GAI14699.1"/>
    </source>
</evidence>
<protein>
    <submittedName>
        <fullName evidence="1">Uncharacterized protein</fullName>
    </submittedName>
</protein>
<reference evidence="1" key="1">
    <citation type="journal article" date="2014" name="Front. Microbiol.">
        <title>High frequency of phylogenetically diverse reductive dehalogenase-homologous genes in deep subseafloor sedimentary metagenomes.</title>
        <authorList>
            <person name="Kawai M."/>
            <person name="Futagami T."/>
            <person name="Toyoda A."/>
            <person name="Takaki Y."/>
            <person name="Nishi S."/>
            <person name="Hori S."/>
            <person name="Arai W."/>
            <person name="Tsubouchi T."/>
            <person name="Morono Y."/>
            <person name="Uchiyama I."/>
            <person name="Ito T."/>
            <person name="Fujiyama A."/>
            <person name="Inagaki F."/>
            <person name="Takami H."/>
        </authorList>
    </citation>
    <scope>NUCLEOTIDE SEQUENCE</scope>
    <source>
        <strain evidence="1">Expedition CK06-06</strain>
    </source>
</reference>
<dbReference type="AlphaFoldDB" id="X1N7T0"/>
<feature type="non-terminal residue" evidence="1">
    <location>
        <position position="47"/>
    </location>
</feature>
<sequence>MTYAPMTYKPRPTGGGGISEGHKGFIRVVYVRRNSTNTQYLKLTDDD</sequence>